<proteinExistence type="predicted"/>
<comment type="caution">
    <text evidence="1">The sequence shown here is derived from an EMBL/GenBank/DDBJ whole genome shotgun (WGS) entry which is preliminary data.</text>
</comment>
<evidence type="ECO:0000313" key="2">
    <source>
        <dbReference type="Proteomes" id="UP000651475"/>
    </source>
</evidence>
<dbReference type="Proteomes" id="UP000651475">
    <property type="component" value="Unassembled WGS sequence"/>
</dbReference>
<name>A0ABR7DU05_9BACT</name>
<organism evidence="1 2">
    <name type="scientific">Parabacteroides hominis</name>
    <dbReference type="NCBI Taxonomy" id="2763057"/>
    <lineage>
        <taxon>Bacteria</taxon>
        <taxon>Pseudomonadati</taxon>
        <taxon>Bacteroidota</taxon>
        <taxon>Bacteroidia</taxon>
        <taxon>Bacteroidales</taxon>
        <taxon>Tannerellaceae</taxon>
        <taxon>Parabacteroides</taxon>
    </lineage>
</organism>
<gene>
    <name evidence="1" type="ORF">H8S65_19435</name>
</gene>
<keyword evidence="2" id="KW-1185">Reference proteome</keyword>
<evidence type="ECO:0000313" key="1">
    <source>
        <dbReference type="EMBL" id="MBC5634916.1"/>
    </source>
</evidence>
<accession>A0ABR7DU05</accession>
<dbReference type="Pfam" id="PF17170">
    <property type="entry name" value="DUF5128"/>
    <property type="match status" value="1"/>
</dbReference>
<sequence>MRKSFSLLFITLIALYGWVGYRMIHNKYLPQCQPEGSLSDVAEEVIAIPLETNEFCSLKKIKMIKRDREDIFLVSNRQLYHFNSSGKYLGQITACRPETGQPVELADYAVDPVHDRLIVIGTGHEVYYYDYDGQLLFQSILPQDASWKTFGHMAYYDNHLWATIDLINSENKQAPTLEQWLYKFDLGFKEVGKRKLDVADLGRMDINHKTDPEIAVKDGHVYVQAPSLQPAHILNDTLYLISCNQLAITEDYAKILPLQIGARFLVSTHYDPTLPERSYTFCYDRQKTKAYNVQGGLDDNFYKTGKVPELQSIDLQSNTYCYYKSGEELANSFPDRTNKGNPVLFIVKMKA</sequence>
<dbReference type="RefSeq" id="WP_186931482.1">
    <property type="nucleotide sequence ID" value="NZ_JACOOJ010000056.1"/>
</dbReference>
<reference evidence="1 2" key="1">
    <citation type="submission" date="2020-08" db="EMBL/GenBank/DDBJ databases">
        <title>Genome public.</title>
        <authorList>
            <person name="Liu C."/>
            <person name="Sun Q."/>
        </authorList>
    </citation>
    <scope>NUCLEOTIDE SEQUENCE [LARGE SCALE GENOMIC DNA]</scope>
    <source>
        <strain evidence="1 2">NSJ-79</strain>
    </source>
</reference>
<dbReference type="SUPFAM" id="SSF63825">
    <property type="entry name" value="YWTD domain"/>
    <property type="match status" value="1"/>
</dbReference>
<protein>
    <submittedName>
        <fullName evidence="1">6-bladed beta-propeller</fullName>
    </submittedName>
</protein>
<dbReference type="EMBL" id="JACOOJ010000056">
    <property type="protein sequence ID" value="MBC5634916.1"/>
    <property type="molecule type" value="Genomic_DNA"/>
</dbReference>